<proteinExistence type="predicted"/>
<name>A0ABR5BM19_9TREE</name>
<reference evidence="1 2" key="1">
    <citation type="submission" date="2015-01" db="EMBL/GenBank/DDBJ databases">
        <title>The Genome Sequence of Cryptococcus gattii EJB2.</title>
        <authorList>
            <consortium name="The Broad Institute Genomics Platform"/>
            <person name="Cuomo C."/>
            <person name="Litvintseva A."/>
            <person name="Chen Y."/>
            <person name="Heitman J."/>
            <person name="Sun S."/>
            <person name="Springer D."/>
            <person name="Dromer F."/>
            <person name="Young S."/>
            <person name="Zeng Q."/>
            <person name="Gargeya S."/>
            <person name="Abouelleil A."/>
            <person name="Alvarado L."/>
            <person name="Chapman S.B."/>
            <person name="Gainer-Dewar J."/>
            <person name="Goldberg J."/>
            <person name="Griggs A."/>
            <person name="Gujja S."/>
            <person name="Hansen M."/>
            <person name="Howarth C."/>
            <person name="Imamovic A."/>
            <person name="Larimer J."/>
            <person name="Murphy C."/>
            <person name="Naylor J."/>
            <person name="Pearson M."/>
            <person name="Priest M."/>
            <person name="Roberts A."/>
            <person name="Saif S."/>
            <person name="Shea T."/>
            <person name="Sykes S."/>
            <person name="Wortman J."/>
            <person name="Nusbaum C."/>
            <person name="Birren B."/>
        </authorList>
    </citation>
    <scope>NUCLEOTIDE SEQUENCE [LARGE SCALE GENOMIC DNA]</scope>
    <source>
        <strain evidence="1 2">EJB2</strain>
    </source>
</reference>
<accession>A0ABR5BM19</accession>
<evidence type="ECO:0000313" key="2">
    <source>
        <dbReference type="Proteomes" id="UP000054272"/>
    </source>
</evidence>
<organism evidence="1 2">
    <name type="scientific">Cryptococcus gattii EJB2</name>
    <dbReference type="NCBI Taxonomy" id="1296103"/>
    <lineage>
        <taxon>Eukaryota</taxon>
        <taxon>Fungi</taxon>
        <taxon>Dikarya</taxon>
        <taxon>Basidiomycota</taxon>
        <taxon>Agaricomycotina</taxon>
        <taxon>Tremellomycetes</taxon>
        <taxon>Tremellales</taxon>
        <taxon>Cryptococcaceae</taxon>
        <taxon>Cryptococcus</taxon>
        <taxon>Cryptococcus gattii species complex</taxon>
    </lineage>
</organism>
<dbReference type="EMBL" id="KN848782">
    <property type="protein sequence ID" value="KIR76669.1"/>
    <property type="molecule type" value="Genomic_DNA"/>
</dbReference>
<dbReference type="Proteomes" id="UP000054272">
    <property type="component" value="Unassembled WGS sequence"/>
</dbReference>
<keyword evidence="2" id="KW-1185">Reference proteome</keyword>
<sequence length="102" mass="10538">MDVRRRAARAAATICTASVTLIHEGPAVGGARSTGRAMSTAARVGVSKSLAARSAGGTVRTVTRVAAVIEGKPRTLMFSIGEEIGEKKHTWSKSSCPSDKPS</sequence>
<evidence type="ECO:0008006" key="3">
    <source>
        <dbReference type="Google" id="ProtNLM"/>
    </source>
</evidence>
<evidence type="ECO:0000313" key="1">
    <source>
        <dbReference type="EMBL" id="KIR76669.1"/>
    </source>
</evidence>
<protein>
    <recommendedName>
        <fullName evidence="3">Secreted protein</fullName>
    </recommendedName>
</protein>
<gene>
    <name evidence="1" type="ORF">I306_06289</name>
</gene>